<feature type="transmembrane region" description="Helical" evidence="6">
    <location>
        <begin position="257"/>
        <end position="283"/>
    </location>
</feature>
<dbReference type="EMBL" id="LVLJ01000840">
    <property type="protein sequence ID" value="OAE32352.1"/>
    <property type="molecule type" value="Genomic_DNA"/>
</dbReference>
<dbReference type="GO" id="GO:0016020">
    <property type="term" value="C:membrane"/>
    <property type="evidence" value="ECO:0007669"/>
    <property type="project" value="UniProtKB-SubCell"/>
</dbReference>
<sequence>MHGDPQQQQQQLLVLHLDSMPLEPWYHLYFASCHHGSSDILQTKRLSIGGHGSLNREGGPARVITPTTLAALASSGYGRRARSVVGVDAASQVPVSVCGVTDFLPWRHWTPSLSVALEHFQVEARMTMAKTEELERDVEVPEHLRLLTHDGTVDYKGQPANKDRTGGWKVTPFICVSQLAARITVEVENVAVNAIAGVEVTEKIATSAAQFNLVSYLIVEKKLPLPYAANMVTNFMGTSFLLSLLGGFLADTFFGRYYTLIGSACTQMIGFVMMLLTTVIPALNNQDAECPDPLNCRAVHGGALSAIYVGLYLIAVGIGGIKATVSSFGADQFDDGDPVEASLLPSYFNWFYWATMLGSLVASTVIIYMQDHVGWDWGYGIPLCIMALALVQLVSKRRGYRYRIPQGSPLLVVARVLVAAVRNFNQPPLTEQEIAKYYDEMRIRGVQRVPFHTNNMRVLDKAAKLASSEKAGPWQRCQINEVEDTKMLLRLLPIWLFTIFYWTVLAQATTFAVAQIGTSNRHLGPNFQVPPGSVAPVTFNFTVICFLPLYDRFMVPLLRRVTGHTKGISTLQRIGVGMAVPVLSLVVAALVEAKRLGVVHDSNAEDRPKAIIDFSMWWFVPQYVILAIGEAFVYPGQLDFFYSEAPDSMQSLGTALMYCTISGGYFSSSAIVSAVNAATRHAAHGGWLTKNINTSRLDLYYWLLCVMAVINFALYLVVAKLHTYKRVSKSVVLPEPPPAPDAASRRLEPSKLLLLPAPPASPARI</sequence>
<evidence type="ECO:0000256" key="4">
    <source>
        <dbReference type="ARBA" id="ARBA00022989"/>
    </source>
</evidence>
<dbReference type="SUPFAM" id="SSF103473">
    <property type="entry name" value="MFS general substrate transporter"/>
    <property type="match status" value="1"/>
</dbReference>
<feature type="transmembrane region" description="Helical" evidence="6">
    <location>
        <begin position="350"/>
        <end position="369"/>
    </location>
</feature>
<comment type="similarity">
    <text evidence="2">Belongs to the major facilitator superfamily. Proton-dependent oligopeptide transporter (POT/PTR) (TC 2.A.17) family.</text>
</comment>
<protein>
    <submittedName>
        <fullName evidence="7">Uncharacterized protein</fullName>
    </submittedName>
</protein>
<gene>
    <name evidence="7" type="ORF">AXG93_3017s1220</name>
</gene>
<dbReference type="Gene3D" id="1.20.1250.20">
    <property type="entry name" value="MFS general substrate transporter like domains"/>
    <property type="match status" value="1"/>
</dbReference>
<dbReference type="CDD" id="cd17351">
    <property type="entry name" value="MFS_NPF"/>
    <property type="match status" value="1"/>
</dbReference>
<feature type="transmembrane region" description="Helical" evidence="6">
    <location>
        <begin position="494"/>
        <end position="514"/>
    </location>
</feature>
<dbReference type="InterPro" id="IPR000109">
    <property type="entry name" value="POT_fam"/>
</dbReference>
<organism evidence="7 8">
    <name type="scientific">Marchantia polymorpha subsp. ruderalis</name>
    <dbReference type="NCBI Taxonomy" id="1480154"/>
    <lineage>
        <taxon>Eukaryota</taxon>
        <taxon>Viridiplantae</taxon>
        <taxon>Streptophyta</taxon>
        <taxon>Embryophyta</taxon>
        <taxon>Marchantiophyta</taxon>
        <taxon>Marchantiopsida</taxon>
        <taxon>Marchantiidae</taxon>
        <taxon>Marchantiales</taxon>
        <taxon>Marchantiaceae</taxon>
        <taxon>Marchantia</taxon>
    </lineage>
</organism>
<dbReference type="Proteomes" id="UP000077202">
    <property type="component" value="Unassembled WGS sequence"/>
</dbReference>
<name>A0A176WJ26_MARPO</name>
<proteinExistence type="inferred from homology"/>
<accession>A0A176WJ26</accession>
<dbReference type="GO" id="GO:0022857">
    <property type="term" value="F:transmembrane transporter activity"/>
    <property type="evidence" value="ECO:0007669"/>
    <property type="project" value="InterPro"/>
</dbReference>
<keyword evidence="8" id="KW-1185">Reference proteome</keyword>
<evidence type="ECO:0000313" key="8">
    <source>
        <dbReference type="Proteomes" id="UP000077202"/>
    </source>
</evidence>
<keyword evidence="5 6" id="KW-0472">Membrane</keyword>
<evidence type="ECO:0000256" key="6">
    <source>
        <dbReference type="SAM" id="Phobius"/>
    </source>
</evidence>
<evidence type="ECO:0000313" key="7">
    <source>
        <dbReference type="EMBL" id="OAE32352.1"/>
    </source>
</evidence>
<evidence type="ECO:0000256" key="1">
    <source>
        <dbReference type="ARBA" id="ARBA00004141"/>
    </source>
</evidence>
<feature type="transmembrane region" description="Helical" evidence="6">
    <location>
        <begin position="655"/>
        <end position="679"/>
    </location>
</feature>
<feature type="transmembrane region" description="Helical" evidence="6">
    <location>
        <begin position="611"/>
        <end position="634"/>
    </location>
</feature>
<feature type="transmembrane region" description="Helical" evidence="6">
    <location>
        <begin position="534"/>
        <end position="550"/>
    </location>
</feature>
<feature type="transmembrane region" description="Helical" evidence="6">
    <location>
        <begin position="699"/>
        <end position="719"/>
    </location>
</feature>
<feature type="transmembrane region" description="Helical" evidence="6">
    <location>
        <begin position="227"/>
        <end position="250"/>
    </location>
</feature>
<comment type="caution">
    <text evidence="7">The sequence shown here is derived from an EMBL/GenBank/DDBJ whole genome shotgun (WGS) entry which is preliminary data.</text>
</comment>
<dbReference type="PANTHER" id="PTHR11654">
    <property type="entry name" value="OLIGOPEPTIDE TRANSPORTER-RELATED"/>
    <property type="match status" value="1"/>
</dbReference>
<keyword evidence="3 6" id="KW-0812">Transmembrane</keyword>
<dbReference type="Pfam" id="PF00854">
    <property type="entry name" value="PTR2"/>
    <property type="match status" value="1"/>
</dbReference>
<feature type="transmembrane region" description="Helical" evidence="6">
    <location>
        <begin position="375"/>
        <end position="394"/>
    </location>
</feature>
<feature type="transmembrane region" description="Helical" evidence="6">
    <location>
        <begin position="303"/>
        <end position="321"/>
    </location>
</feature>
<evidence type="ECO:0000256" key="5">
    <source>
        <dbReference type="ARBA" id="ARBA00023136"/>
    </source>
</evidence>
<dbReference type="InterPro" id="IPR036259">
    <property type="entry name" value="MFS_trans_sf"/>
</dbReference>
<reference evidence="7" key="1">
    <citation type="submission" date="2016-03" db="EMBL/GenBank/DDBJ databases">
        <title>Mechanisms controlling the formation of the plant cell surface in tip-growing cells are functionally conserved among land plants.</title>
        <authorList>
            <person name="Honkanen S."/>
            <person name="Jones V.A."/>
            <person name="Morieri G."/>
            <person name="Champion C."/>
            <person name="Hetherington A.J."/>
            <person name="Kelly S."/>
            <person name="Saint-Marcoux D."/>
            <person name="Proust H."/>
            <person name="Prescott H."/>
            <person name="Dolan L."/>
        </authorList>
    </citation>
    <scope>NUCLEOTIDE SEQUENCE [LARGE SCALE GENOMIC DNA]</scope>
    <source>
        <tissue evidence="7">Whole gametophyte</tissue>
    </source>
</reference>
<evidence type="ECO:0000256" key="2">
    <source>
        <dbReference type="ARBA" id="ARBA00005982"/>
    </source>
</evidence>
<evidence type="ECO:0000256" key="3">
    <source>
        <dbReference type="ARBA" id="ARBA00022692"/>
    </source>
</evidence>
<dbReference type="AlphaFoldDB" id="A0A176WJ26"/>
<comment type="subcellular location">
    <subcellularLocation>
        <location evidence="1">Membrane</location>
        <topology evidence="1">Multi-pass membrane protein</topology>
    </subcellularLocation>
</comment>
<keyword evidence="4 6" id="KW-1133">Transmembrane helix</keyword>